<dbReference type="KEGG" id="tng:GSTEN00005463G001"/>
<name>Q4T808_TETNG</name>
<protein>
    <submittedName>
        <fullName evidence="1">(spotted green pufferfish) hypothetical protein</fullName>
    </submittedName>
</protein>
<dbReference type="OrthoDB" id="680339at2759"/>
<dbReference type="Gene3D" id="3.30.428.10">
    <property type="entry name" value="HIT-like"/>
    <property type="match status" value="1"/>
</dbReference>
<dbReference type="InterPro" id="IPR036265">
    <property type="entry name" value="HIT-like_sf"/>
</dbReference>
<gene>
    <name evidence="1" type="ORF">GSTENG00005463001</name>
</gene>
<sequence length="43" mass="4671">MAALRFGQHLIKASAVILQTELSFALVNRKPVVPGRILFLPPG</sequence>
<evidence type="ECO:0000313" key="1">
    <source>
        <dbReference type="EMBL" id="CAF90974.1"/>
    </source>
</evidence>
<reference evidence="1" key="1">
    <citation type="journal article" date="2004" name="Nature">
        <title>Genome duplication in the teleost fish Tetraodon nigroviridis reveals the early vertebrate proto-karyotype.</title>
        <authorList>
            <person name="Jaillon O."/>
            <person name="Aury J.-M."/>
            <person name="Brunet F."/>
            <person name="Petit J.-L."/>
            <person name="Stange-Thomann N."/>
            <person name="Mauceli E."/>
            <person name="Bouneau L."/>
            <person name="Fischer C."/>
            <person name="Ozouf-Costaz C."/>
            <person name="Bernot A."/>
            <person name="Nicaud S."/>
            <person name="Jaffe D."/>
            <person name="Fisher S."/>
            <person name="Lutfalla G."/>
            <person name="Dossat C."/>
            <person name="Segurens B."/>
            <person name="Dasilva C."/>
            <person name="Salanoubat M."/>
            <person name="Levy M."/>
            <person name="Boudet N."/>
            <person name="Castellano S."/>
            <person name="Anthouard V."/>
            <person name="Jubin C."/>
            <person name="Castelli V."/>
            <person name="Katinka M."/>
            <person name="Vacherie B."/>
            <person name="Biemont C."/>
            <person name="Skalli Z."/>
            <person name="Cattolico L."/>
            <person name="Poulain J."/>
            <person name="De Berardinis V."/>
            <person name="Cruaud C."/>
            <person name="Duprat S."/>
            <person name="Brottier P."/>
            <person name="Coutanceau J.-P."/>
            <person name="Gouzy J."/>
            <person name="Parra G."/>
            <person name="Lardier G."/>
            <person name="Chapple C."/>
            <person name="McKernan K.J."/>
            <person name="McEwan P."/>
            <person name="Bosak S."/>
            <person name="Kellis M."/>
            <person name="Volff J.-N."/>
            <person name="Guigo R."/>
            <person name="Zody M.C."/>
            <person name="Mesirov J."/>
            <person name="Lindblad-Toh K."/>
            <person name="Birren B."/>
            <person name="Nusbaum C."/>
            <person name="Kahn D."/>
            <person name="Robinson-Rechavi M."/>
            <person name="Laudet V."/>
            <person name="Schachter V."/>
            <person name="Quetier F."/>
            <person name="Saurin W."/>
            <person name="Scarpelli C."/>
            <person name="Wincker P."/>
            <person name="Lander E.S."/>
            <person name="Weissenbach J."/>
            <person name="Roest Crollius H."/>
        </authorList>
    </citation>
    <scope>NUCLEOTIDE SEQUENCE [LARGE SCALE GENOMIC DNA]</scope>
</reference>
<proteinExistence type="predicted"/>
<accession>Q4T808</accession>
<reference evidence="1" key="2">
    <citation type="submission" date="2004-02" db="EMBL/GenBank/DDBJ databases">
        <authorList>
            <consortium name="Genoscope"/>
            <consortium name="Whitehead Institute Centre for Genome Research"/>
        </authorList>
    </citation>
    <scope>NUCLEOTIDE SEQUENCE</scope>
</reference>
<organism evidence="1">
    <name type="scientific">Tetraodon nigroviridis</name>
    <name type="common">Spotted green pufferfish</name>
    <name type="synonym">Chelonodon nigroviridis</name>
    <dbReference type="NCBI Taxonomy" id="99883"/>
    <lineage>
        <taxon>Eukaryota</taxon>
        <taxon>Metazoa</taxon>
        <taxon>Chordata</taxon>
        <taxon>Craniata</taxon>
        <taxon>Vertebrata</taxon>
        <taxon>Euteleostomi</taxon>
        <taxon>Actinopterygii</taxon>
        <taxon>Neopterygii</taxon>
        <taxon>Teleostei</taxon>
        <taxon>Neoteleostei</taxon>
        <taxon>Acanthomorphata</taxon>
        <taxon>Eupercaria</taxon>
        <taxon>Tetraodontiformes</taxon>
        <taxon>Tetradontoidea</taxon>
        <taxon>Tetraodontidae</taxon>
        <taxon>Tetraodon</taxon>
    </lineage>
</organism>
<dbReference type="EMBL" id="CAAE01007932">
    <property type="protein sequence ID" value="CAF90974.1"/>
    <property type="molecule type" value="Genomic_DNA"/>
</dbReference>
<comment type="caution">
    <text evidence="1">The sequence shown here is derived from an EMBL/GenBank/DDBJ whole genome shotgun (WGS) entry which is preliminary data.</text>
</comment>
<dbReference type="AlphaFoldDB" id="Q4T808"/>